<feature type="compositionally biased region" description="Low complexity" evidence="11">
    <location>
        <begin position="354"/>
        <end position="366"/>
    </location>
</feature>
<dbReference type="InterPro" id="IPR001919">
    <property type="entry name" value="CBD2"/>
</dbReference>
<comment type="caution">
    <text evidence="15">The sequence shown here is derived from an EMBL/GenBank/DDBJ whole genome shotgun (WGS) entry which is preliminary data.</text>
</comment>
<organism evidence="15 16">
    <name type="scientific">Glycomyces niveus</name>
    <dbReference type="NCBI Taxonomy" id="2820287"/>
    <lineage>
        <taxon>Bacteria</taxon>
        <taxon>Bacillati</taxon>
        <taxon>Actinomycetota</taxon>
        <taxon>Actinomycetes</taxon>
        <taxon>Glycomycetales</taxon>
        <taxon>Glycomycetaceae</taxon>
        <taxon>Glycomyces</taxon>
    </lineage>
</organism>
<dbReference type="Pfam" id="PF00553">
    <property type="entry name" value="CBM_2"/>
    <property type="match status" value="1"/>
</dbReference>
<feature type="active site" description="Nucleophile" evidence="9">
    <location>
        <position position="268"/>
    </location>
</feature>
<dbReference type="RefSeq" id="WP_208498274.1">
    <property type="nucleotide sequence ID" value="NZ_JAGFNP010000011.1"/>
</dbReference>
<evidence type="ECO:0000256" key="6">
    <source>
        <dbReference type="ARBA" id="ARBA00023277"/>
    </source>
</evidence>
<dbReference type="InterPro" id="IPR008965">
    <property type="entry name" value="CBM2/CBM3_carb-bd_dom_sf"/>
</dbReference>
<dbReference type="Proteomes" id="UP000681341">
    <property type="component" value="Unassembled WGS sequence"/>
</dbReference>
<comment type="similarity">
    <text evidence="2 10">Belongs to the glycosyl hydrolase 10 (cellulase F) family.</text>
</comment>
<proteinExistence type="inferred from homology"/>
<evidence type="ECO:0000256" key="8">
    <source>
        <dbReference type="ARBA" id="ARBA00023326"/>
    </source>
</evidence>
<evidence type="ECO:0000256" key="7">
    <source>
        <dbReference type="ARBA" id="ARBA00023295"/>
    </source>
</evidence>
<reference evidence="15 16" key="1">
    <citation type="submission" date="2021-03" db="EMBL/GenBank/DDBJ databases">
        <title>Glycomyces sp. nov., a novel actinomycete isolated from soil.</title>
        <authorList>
            <person name="Yang X."/>
            <person name="Xu X."/>
        </authorList>
    </citation>
    <scope>NUCLEOTIDE SEQUENCE [LARGE SCALE GENOMIC DNA]</scope>
    <source>
        <strain evidence="15 16">NEAU-S30</strain>
    </source>
</reference>
<keyword evidence="8 10" id="KW-0624">Polysaccharide degradation</keyword>
<evidence type="ECO:0000256" key="9">
    <source>
        <dbReference type="PROSITE-ProRule" id="PRU10061"/>
    </source>
</evidence>
<evidence type="ECO:0000256" key="1">
    <source>
        <dbReference type="ARBA" id="ARBA00000681"/>
    </source>
</evidence>
<feature type="domain" description="GH10" evidence="14">
    <location>
        <begin position="36"/>
        <end position="346"/>
    </location>
</feature>
<evidence type="ECO:0000259" key="14">
    <source>
        <dbReference type="PROSITE" id="PS51760"/>
    </source>
</evidence>
<dbReference type="InterPro" id="IPR044846">
    <property type="entry name" value="GH10"/>
</dbReference>
<dbReference type="PROSITE" id="PS00591">
    <property type="entry name" value="GH10_1"/>
    <property type="match status" value="1"/>
</dbReference>
<dbReference type="PRINTS" id="PR00134">
    <property type="entry name" value="GLHYDRLASE10"/>
</dbReference>
<dbReference type="PROSITE" id="PS51760">
    <property type="entry name" value="GH10_2"/>
    <property type="match status" value="1"/>
</dbReference>
<evidence type="ECO:0000256" key="11">
    <source>
        <dbReference type="SAM" id="MobiDB-lite"/>
    </source>
</evidence>
<dbReference type="InterPro" id="IPR006311">
    <property type="entry name" value="TAT_signal"/>
</dbReference>
<feature type="region of interest" description="Disordered" evidence="11">
    <location>
        <begin position="345"/>
        <end position="374"/>
    </location>
</feature>
<dbReference type="EMBL" id="JAGFNP010000011">
    <property type="protein sequence ID" value="MBO3734827.1"/>
    <property type="molecule type" value="Genomic_DNA"/>
</dbReference>
<evidence type="ECO:0000256" key="10">
    <source>
        <dbReference type="RuleBase" id="RU361174"/>
    </source>
</evidence>
<dbReference type="SUPFAM" id="SSF49384">
    <property type="entry name" value="Carbohydrate-binding domain"/>
    <property type="match status" value="1"/>
</dbReference>
<evidence type="ECO:0000256" key="2">
    <source>
        <dbReference type="ARBA" id="ARBA00007495"/>
    </source>
</evidence>
<dbReference type="PANTHER" id="PTHR31490">
    <property type="entry name" value="GLYCOSYL HYDROLASE"/>
    <property type="match status" value="1"/>
</dbReference>
<dbReference type="Gene3D" id="3.20.20.80">
    <property type="entry name" value="Glycosidases"/>
    <property type="match status" value="1"/>
</dbReference>
<dbReference type="Gene3D" id="2.60.40.290">
    <property type="match status" value="1"/>
</dbReference>
<dbReference type="Pfam" id="PF00331">
    <property type="entry name" value="Glyco_hydro_10"/>
    <property type="match status" value="1"/>
</dbReference>
<keyword evidence="7 10" id="KW-0326">Glycosidase</keyword>
<dbReference type="InterPro" id="IPR031158">
    <property type="entry name" value="GH10_AS"/>
</dbReference>
<evidence type="ECO:0000256" key="12">
    <source>
        <dbReference type="SAM" id="SignalP"/>
    </source>
</evidence>
<gene>
    <name evidence="15" type="ORF">J5V16_18525</name>
</gene>
<accession>A0ABS3U7S1</accession>
<dbReference type="PROSITE" id="PS51173">
    <property type="entry name" value="CBM2"/>
    <property type="match status" value="1"/>
</dbReference>
<evidence type="ECO:0000256" key="5">
    <source>
        <dbReference type="ARBA" id="ARBA00022801"/>
    </source>
</evidence>
<evidence type="ECO:0000256" key="4">
    <source>
        <dbReference type="ARBA" id="ARBA00022729"/>
    </source>
</evidence>
<evidence type="ECO:0000256" key="3">
    <source>
        <dbReference type="ARBA" id="ARBA00022651"/>
    </source>
</evidence>
<dbReference type="SUPFAM" id="SSF51445">
    <property type="entry name" value="(Trans)glycosidases"/>
    <property type="match status" value="1"/>
</dbReference>
<keyword evidence="16" id="KW-1185">Reference proteome</keyword>
<sequence>MLHNRQRRRALIAGAVTLATAALGIGLSTQFAGAQATTLRAAADAIGKDIGVAVDVNKLQSNTQYRNTIATEFNSLTAENAMKWDATEPQDGNYTFSQADTLVNFAEDNGQSVHGHTFVWHAQTPNWVQGLNATAMRSAMVDHINTVANRYEGRVDSWDVVNEVVSDNNGAMRDSFWLRAMGEGYITTAFQTARAADPNADLYINDYSIEGDNAKSDTIYRLAQGLKSQNILDGVGFQSHLILGQVPSTMEANLQRFVDLGLKVRITELDIRLNTPADANELAQQAEDYRRVTEICAELADCSGITVWGLRDNDSWVPGTFPGTGAALLFNDDFSKKPAYTSTLNALGGGGTGEPTTTPATTDPATSTPPPGDGCTATLSVQSPWNTGATYSATVKANQALTGWRVTWTWPGSERISNAWSVTGTLTGATVTGANAAYNGTLAAGQSTTFGFNITKNDGSTASVPTVTCTPA</sequence>
<dbReference type="EC" id="3.2.1.8" evidence="10"/>
<dbReference type="InterPro" id="IPR017853">
    <property type="entry name" value="GH"/>
</dbReference>
<dbReference type="InterPro" id="IPR012291">
    <property type="entry name" value="CBM2_carb-bd_dom_sf"/>
</dbReference>
<evidence type="ECO:0000259" key="13">
    <source>
        <dbReference type="PROSITE" id="PS51173"/>
    </source>
</evidence>
<feature type="signal peptide" evidence="12">
    <location>
        <begin position="1"/>
        <end position="34"/>
    </location>
</feature>
<dbReference type="SMART" id="SM00637">
    <property type="entry name" value="CBD_II"/>
    <property type="match status" value="1"/>
</dbReference>
<comment type="catalytic activity">
    <reaction evidence="1 10">
        <text>Endohydrolysis of (1-&gt;4)-beta-D-xylosidic linkages in xylans.</text>
        <dbReference type="EC" id="3.2.1.8"/>
    </reaction>
</comment>
<name>A0ABS3U7S1_9ACTN</name>
<dbReference type="PANTHER" id="PTHR31490:SF88">
    <property type="entry name" value="BETA-XYLANASE"/>
    <property type="match status" value="1"/>
</dbReference>
<protein>
    <recommendedName>
        <fullName evidence="10">Beta-xylanase</fullName>
        <ecNumber evidence="10">3.2.1.8</ecNumber>
    </recommendedName>
</protein>
<dbReference type="InterPro" id="IPR001000">
    <property type="entry name" value="GH10_dom"/>
</dbReference>
<keyword evidence="5 10" id="KW-0378">Hydrolase</keyword>
<keyword evidence="4 12" id="KW-0732">Signal</keyword>
<feature type="chain" id="PRO_5046425025" description="Beta-xylanase" evidence="12">
    <location>
        <begin position="35"/>
        <end position="472"/>
    </location>
</feature>
<evidence type="ECO:0000313" key="15">
    <source>
        <dbReference type="EMBL" id="MBO3734827.1"/>
    </source>
</evidence>
<evidence type="ECO:0000313" key="16">
    <source>
        <dbReference type="Proteomes" id="UP000681341"/>
    </source>
</evidence>
<dbReference type="SMART" id="SM00633">
    <property type="entry name" value="Glyco_10"/>
    <property type="match status" value="1"/>
</dbReference>
<dbReference type="PROSITE" id="PS51318">
    <property type="entry name" value="TAT"/>
    <property type="match status" value="1"/>
</dbReference>
<feature type="domain" description="CBM2" evidence="13">
    <location>
        <begin position="368"/>
        <end position="472"/>
    </location>
</feature>
<keyword evidence="3" id="KW-0858">Xylan degradation</keyword>
<keyword evidence="6 10" id="KW-0119">Carbohydrate metabolism</keyword>